<dbReference type="AlphaFoldDB" id="A0A0G4ESW3"/>
<dbReference type="InParanoid" id="A0A0G4ESW3"/>
<proteinExistence type="predicted"/>
<evidence type="ECO:0000313" key="1">
    <source>
        <dbReference type="EMBL" id="CEM00806.1"/>
    </source>
</evidence>
<sequence>MRPTLDALTSITGLEVVHDSLAERGWEMPSLARVEQEGWSGDRLGRLIVSSRSLRRVSGQLFWSWVEAFEGMPVAGPGEAGPLSQLEAIGTINITAQELDQLHATLTSRGCRNSIKQLDLSMSGLVGSDIALLSALDRFVAACCASPDIPVTFAASLVTFNPMILCHSDFPAHPSPALTSVMKQVAEQTDDVRFDLTPNPSLTPAPKQSAIDLAGQLSFANAKTVTFNSTHVDRNSPVPRPSIFGHMQRISNCEVLRLLGRVDEESSRLLASKMPTQLHRMDIKSMPVSDAVGAMRGLGRDRRVEWLEFGFAVMDEGSIDQLVGAAADLPVIHSLCFNLTVREDRADKDEYVRHTLSSLLQQLRGLQRLVMYLVTFTEMTAVADGTTLHGFTIRTGALGFSLEAHRRS</sequence>
<dbReference type="Proteomes" id="UP000041254">
    <property type="component" value="Unassembled WGS sequence"/>
</dbReference>
<protein>
    <submittedName>
        <fullName evidence="1">Uncharacterized protein</fullName>
    </submittedName>
</protein>
<reference evidence="1 2" key="1">
    <citation type="submission" date="2014-11" db="EMBL/GenBank/DDBJ databases">
        <authorList>
            <person name="Zhu J."/>
            <person name="Qi W."/>
            <person name="Song R."/>
        </authorList>
    </citation>
    <scope>NUCLEOTIDE SEQUENCE [LARGE SCALE GENOMIC DNA]</scope>
</reference>
<name>A0A0G4ESW3_VITBC</name>
<organism evidence="1 2">
    <name type="scientific">Vitrella brassicaformis (strain CCMP3155)</name>
    <dbReference type="NCBI Taxonomy" id="1169540"/>
    <lineage>
        <taxon>Eukaryota</taxon>
        <taxon>Sar</taxon>
        <taxon>Alveolata</taxon>
        <taxon>Colpodellida</taxon>
        <taxon>Vitrellaceae</taxon>
        <taxon>Vitrella</taxon>
    </lineage>
</organism>
<dbReference type="PhylomeDB" id="A0A0G4ESW3"/>
<dbReference type="EMBL" id="CDMY01000299">
    <property type="protein sequence ID" value="CEM00806.1"/>
    <property type="molecule type" value="Genomic_DNA"/>
</dbReference>
<accession>A0A0G4ESW3</accession>
<dbReference type="VEuPathDB" id="CryptoDB:Vbra_2126"/>
<evidence type="ECO:0000313" key="2">
    <source>
        <dbReference type="Proteomes" id="UP000041254"/>
    </source>
</evidence>
<gene>
    <name evidence="1" type="ORF">Vbra_2126</name>
</gene>
<keyword evidence="2" id="KW-1185">Reference proteome</keyword>